<dbReference type="Pfam" id="PF04199">
    <property type="entry name" value="Cyclase"/>
    <property type="match status" value="1"/>
</dbReference>
<proteinExistence type="predicted"/>
<sequence>MPDHPLPPPEEVAGYFDRCSNWGRWGADDSAGTINLITPEKRRRAAALVRSGRTVSIAHPLNTVGGPGNWNPAQHWVRVGPTASVDYVGLLFHGYATTHVDALCHIFWQGQMYNGRPASEVTSLGARAGAVDAWKDGIVTRGVLIDIPRFRGADFVTLDAPVRGWELEAAAEAQGSPLEPGDAVLVYSGRSAFYAANPGSTPGVPPTPGLHADTVPVLKRHDAALLGWDMMDARPSGSELFDNAATAGGPVHVLAIVFAGMPLLDNANLDPLAQACRDEGRWEFLLTIAPLHIRGGTGSPVNPIAVF</sequence>
<evidence type="ECO:0000313" key="2">
    <source>
        <dbReference type="Proteomes" id="UP001212803"/>
    </source>
</evidence>
<dbReference type="SUPFAM" id="SSF102198">
    <property type="entry name" value="Putative cyclase"/>
    <property type="match status" value="1"/>
</dbReference>
<reference evidence="1 2" key="1">
    <citation type="journal article" date="2023" name="ISME J.">
        <title>Thermophilic Dehalococcoidia with unusual traits shed light on an unexpected past.</title>
        <authorList>
            <person name="Palmer M."/>
            <person name="Covington J.K."/>
            <person name="Zhou E.M."/>
            <person name="Thomas S.C."/>
            <person name="Habib N."/>
            <person name="Seymour C.O."/>
            <person name="Lai D."/>
            <person name="Johnston J."/>
            <person name="Hashimi A."/>
            <person name="Jiao J.Y."/>
            <person name="Muok A.R."/>
            <person name="Liu L."/>
            <person name="Xian W.D."/>
            <person name="Zhi X.Y."/>
            <person name="Li M.M."/>
            <person name="Silva L.P."/>
            <person name="Bowen B.P."/>
            <person name="Louie K."/>
            <person name="Briegel A."/>
            <person name="Pett-Ridge J."/>
            <person name="Weber P.K."/>
            <person name="Tocheva E.I."/>
            <person name="Woyke T."/>
            <person name="Northen T.R."/>
            <person name="Mayali X."/>
            <person name="Li W.J."/>
            <person name="Hedlund B.P."/>
        </authorList>
    </citation>
    <scope>NUCLEOTIDE SEQUENCE [LARGE SCALE GENOMIC DNA]</scope>
    <source>
        <strain evidence="1 2">YIM 72310</strain>
    </source>
</reference>
<dbReference type="InterPro" id="IPR007325">
    <property type="entry name" value="KFase/CYL"/>
</dbReference>
<dbReference type="RefSeq" id="WP_270057592.1">
    <property type="nucleotide sequence ID" value="NZ_CP115149.1"/>
</dbReference>
<dbReference type="Proteomes" id="UP001212803">
    <property type="component" value="Chromosome"/>
</dbReference>
<dbReference type="Gene3D" id="3.50.30.50">
    <property type="entry name" value="Putative cyclase"/>
    <property type="match status" value="1"/>
</dbReference>
<organism evidence="1 2">
    <name type="scientific">Tepidiforma flava</name>
    <dbReference type="NCBI Taxonomy" id="3004094"/>
    <lineage>
        <taxon>Bacteria</taxon>
        <taxon>Bacillati</taxon>
        <taxon>Chloroflexota</taxon>
        <taxon>Tepidiformia</taxon>
        <taxon>Tepidiformales</taxon>
        <taxon>Tepidiformaceae</taxon>
        <taxon>Tepidiforma</taxon>
    </lineage>
</organism>
<gene>
    <name evidence="1" type="ORF">O0235_05795</name>
</gene>
<dbReference type="InterPro" id="IPR037175">
    <property type="entry name" value="KFase_sf"/>
</dbReference>
<protein>
    <submittedName>
        <fullName evidence="1">Cyclase family protein</fullName>
    </submittedName>
</protein>
<dbReference type="PANTHER" id="PTHR34861">
    <property type="match status" value="1"/>
</dbReference>
<dbReference type="PANTHER" id="PTHR34861:SF10">
    <property type="entry name" value="CYCLASE"/>
    <property type="match status" value="1"/>
</dbReference>
<keyword evidence="2" id="KW-1185">Reference proteome</keyword>
<dbReference type="EMBL" id="CP115149">
    <property type="protein sequence ID" value="WBL37078.1"/>
    <property type="molecule type" value="Genomic_DNA"/>
</dbReference>
<evidence type="ECO:0000313" key="1">
    <source>
        <dbReference type="EMBL" id="WBL37078.1"/>
    </source>
</evidence>
<name>A0ABY7MAN6_9CHLR</name>
<accession>A0ABY7MAN6</accession>